<evidence type="ECO:0000313" key="1">
    <source>
        <dbReference type="Proteomes" id="UP000887574"/>
    </source>
</evidence>
<name>A0A915DMM1_9BILA</name>
<evidence type="ECO:0000313" key="2">
    <source>
        <dbReference type="WBParaSite" id="jg21074"/>
    </source>
</evidence>
<dbReference type="AlphaFoldDB" id="A0A915DMM1"/>
<dbReference type="WBParaSite" id="jg21074">
    <property type="protein sequence ID" value="jg21074"/>
    <property type="gene ID" value="jg21074"/>
</dbReference>
<sequence length="89" mass="10689">MEELRHFKLEDLYERLLNWSDETFCEWLQHLKLLHSKRTCECGSKITLKQKSDRNQGIWRCPKKCGKMKGYAAGTFFEGLHLHQRSNYL</sequence>
<protein>
    <submittedName>
        <fullName evidence="2">Transposase zinc-ribbon domain-containing protein</fullName>
    </submittedName>
</protein>
<reference evidence="2" key="1">
    <citation type="submission" date="2022-11" db="UniProtKB">
        <authorList>
            <consortium name="WormBaseParasite"/>
        </authorList>
    </citation>
    <scope>IDENTIFICATION</scope>
</reference>
<organism evidence="1 2">
    <name type="scientific">Ditylenchus dipsaci</name>
    <dbReference type="NCBI Taxonomy" id="166011"/>
    <lineage>
        <taxon>Eukaryota</taxon>
        <taxon>Metazoa</taxon>
        <taxon>Ecdysozoa</taxon>
        <taxon>Nematoda</taxon>
        <taxon>Chromadorea</taxon>
        <taxon>Rhabditida</taxon>
        <taxon>Tylenchina</taxon>
        <taxon>Tylenchomorpha</taxon>
        <taxon>Sphaerularioidea</taxon>
        <taxon>Anguinidae</taxon>
        <taxon>Anguininae</taxon>
        <taxon>Ditylenchus</taxon>
    </lineage>
</organism>
<dbReference type="Proteomes" id="UP000887574">
    <property type="component" value="Unplaced"/>
</dbReference>
<keyword evidence="1" id="KW-1185">Reference proteome</keyword>
<accession>A0A915DMM1</accession>
<proteinExistence type="predicted"/>